<keyword evidence="3" id="KW-1185">Reference proteome</keyword>
<evidence type="ECO:0000313" key="3">
    <source>
        <dbReference type="Proteomes" id="UP001307889"/>
    </source>
</evidence>
<evidence type="ECO:0000313" key="2">
    <source>
        <dbReference type="EMBL" id="BES97018.1"/>
    </source>
</evidence>
<feature type="region of interest" description="Disordered" evidence="1">
    <location>
        <begin position="1"/>
        <end position="28"/>
    </location>
</feature>
<protein>
    <submittedName>
        <fullName evidence="2">Uncharacterized protein</fullName>
    </submittedName>
</protein>
<proteinExistence type="predicted"/>
<name>A0ABN7AXX2_9HEMI</name>
<dbReference type="EMBL" id="AP028915">
    <property type="protein sequence ID" value="BES97018.1"/>
    <property type="molecule type" value="Genomic_DNA"/>
</dbReference>
<dbReference type="Proteomes" id="UP001307889">
    <property type="component" value="Chromosome 7"/>
</dbReference>
<accession>A0ABN7AXX2</accession>
<gene>
    <name evidence="2" type="ORF">NTJ_09831</name>
</gene>
<sequence length="101" mass="10658">MGAAPTPAAARTRGTEVPRGAAPAPMSPSKQYAVCTALTASATSYGCKCSPNQQRGKSPAAEKRVFPTTSFIVVGWRLLKRKAVALAHARQFNANKQEVSK</sequence>
<evidence type="ECO:0000256" key="1">
    <source>
        <dbReference type="SAM" id="MobiDB-lite"/>
    </source>
</evidence>
<organism evidence="2 3">
    <name type="scientific">Nesidiocoris tenuis</name>
    <dbReference type="NCBI Taxonomy" id="355587"/>
    <lineage>
        <taxon>Eukaryota</taxon>
        <taxon>Metazoa</taxon>
        <taxon>Ecdysozoa</taxon>
        <taxon>Arthropoda</taxon>
        <taxon>Hexapoda</taxon>
        <taxon>Insecta</taxon>
        <taxon>Pterygota</taxon>
        <taxon>Neoptera</taxon>
        <taxon>Paraneoptera</taxon>
        <taxon>Hemiptera</taxon>
        <taxon>Heteroptera</taxon>
        <taxon>Panheteroptera</taxon>
        <taxon>Cimicomorpha</taxon>
        <taxon>Miridae</taxon>
        <taxon>Dicyphina</taxon>
        <taxon>Nesidiocoris</taxon>
    </lineage>
</organism>
<reference evidence="2 3" key="1">
    <citation type="submission" date="2023-09" db="EMBL/GenBank/DDBJ databases">
        <title>Nesidiocoris tenuis whole genome shotgun sequence.</title>
        <authorList>
            <person name="Shibata T."/>
            <person name="Shimoda M."/>
            <person name="Kobayashi T."/>
            <person name="Uehara T."/>
        </authorList>
    </citation>
    <scope>NUCLEOTIDE SEQUENCE [LARGE SCALE GENOMIC DNA]</scope>
    <source>
        <strain evidence="2 3">Japan</strain>
    </source>
</reference>
<feature type="compositionally biased region" description="Low complexity" evidence="1">
    <location>
        <begin position="1"/>
        <end position="12"/>
    </location>
</feature>